<proteinExistence type="predicted"/>
<protein>
    <submittedName>
        <fullName evidence="2">Uncharacterized protein</fullName>
    </submittedName>
</protein>
<accession>X1CHI5</accession>
<comment type="caution">
    <text evidence="2">The sequence shown here is derived from an EMBL/GenBank/DDBJ whole genome shotgun (WGS) entry which is preliminary data.</text>
</comment>
<evidence type="ECO:0000313" key="2">
    <source>
        <dbReference type="EMBL" id="GAG95733.1"/>
    </source>
</evidence>
<reference evidence="2" key="1">
    <citation type="journal article" date="2014" name="Front. Microbiol.">
        <title>High frequency of phylogenetically diverse reductive dehalogenase-homologous genes in deep subseafloor sedimentary metagenomes.</title>
        <authorList>
            <person name="Kawai M."/>
            <person name="Futagami T."/>
            <person name="Toyoda A."/>
            <person name="Takaki Y."/>
            <person name="Nishi S."/>
            <person name="Hori S."/>
            <person name="Arai W."/>
            <person name="Tsubouchi T."/>
            <person name="Morono Y."/>
            <person name="Uchiyama I."/>
            <person name="Ito T."/>
            <person name="Fujiyama A."/>
            <person name="Inagaki F."/>
            <person name="Takami H."/>
        </authorList>
    </citation>
    <scope>NUCLEOTIDE SEQUENCE</scope>
    <source>
        <strain evidence="2">Expedition CK06-06</strain>
    </source>
</reference>
<organism evidence="2">
    <name type="scientific">marine sediment metagenome</name>
    <dbReference type="NCBI Taxonomy" id="412755"/>
    <lineage>
        <taxon>unclassified sequences</taxon>
        <taxon>metagenomes</taxon>
        <taxon>ecological metagenomes</taxon>
    </lineage>
</organism>
<dbReference type="EMBL" id="BART01022386">
    <property type="protein sequence ID" value="GAG95733.1"/>
    <property type="molecule type" value="Genomic_DNA"/>
</dbReference>
<name>X1CHI5_9ZZZZ</name>
<gene>
    <name evidence="2" type="ORF">S01H4_40989</name>
</gene>
<evidence type="ECO:0000256" key="1">
    <source>
        <dbReference type="SAM" id="MobiDB-lite"/>
    </source>
</evidence>
<dbReference type="AlphaFoldDB" id="X1CHI5"/>
<sequence length="62" mass="7315">MNRSYDEHHRIDRLWSDYNRISGAAAELLAQRKSESDEDENSQRQTLDMVFSGLEQEDYHLG</sequence>
<feature type="region of interest" description="Disordered" evidence="1">
    <location>
        <begin position="30"/>
        <end position="62"/>
    </location>
</feature>